<organism evidence="3 4">
    <name type="scientific">Spirochaeta lutea</name>
    <dbReference type="NCBI Taxonomy" id="1480694"/>
    <lineage>
        <taxon>Bacteria</taxon>
        <taxon>Pseudomonadati</taxon>
        <taxon>Spirochaetota</taxon>
        <taxon>Spirochaetia</taxon>
        <taxon>Spirochaetales</taxon>
        <taxon>Spirochaetaceae</taxon>
        <taxon>Spirochaeta</taxon>
    </lineage>
</organism>
<evidence type="ECO:0000313" key="3">
    <source>
        <dbReference type="EMBL" id="KGE71624.1"/>
    </source>
</evidence>
<dbReference type="SUPFAM" id="SSF53383">
    <property type="entry name" value="PLP-dependent transferases"/>
    <property type="match status" value="1"/>
</dbReference>
<feature type="region of interest" description="Disordered" evidence="1">
    <location>
        <begin position="206"/>
        <end position="228"/>
    </location>
</feature>
<dbReference type="InterPro" id="IPR004839">
    <property type="entry name" value="Aminotransferase_I/II_large"/>
</dbReference>
<dbReference type="STRING" id="1480694.DC28_10150"/>
<dbReference type="RefSeq" id="WP_037548064.1">
    <property type="nucleotide sequence ID" value="NZ_JNUP01000065.1"/>
</dbReference>
<dbReference type="Proteomes" id="UP000029692">
    <property type="component" value="Unassembled WGS sequence"/>
</dbReference>
<feature type="domain" description="Aminotransferase class I/classII large" evidence="2">
    <location>
        <begin position="22"/>
        <end position="404"/>
    </location>
</feature>
<dbReference type="AlphaFoldDB" id="A0A098QV64"/>
<feature type="compositionally biased region" description="Pro residues" evidence="1">
    <location>
        <begin position="266"/>
        <end position="278"/>
    </location>
</feature>
<evidence type="ECO:0000313" key="4">
    <source>
        <dbReference type="Proteomes" id="UP000029692"/>
    </source>
</evidence>
<dbReference type="eggNOG" id="COG0436">
    <property type="taxonomic scope" value="Bacteria"/>
</dbReference>
<sequence length="440" mass="48093">MNGKNPLHQLLDQLTAQGTHIINLVDSNFHDNGLVPDPDLLAREAASYFTHRRYNPDPRGSIEARRAIARFYAREGITLHPDRILITASSSESYTLLFTQLADPGDRLLLPLPGYPLFEELASFAGLEPDYYPLEPDRGFRPNLSVLESLIQPTTRFILLISPNNPTGAVLGRRDLEDILELGKEYGIMIIFDEVFSSFLYGDSNACDPPSPGEPLPDPTLPSLPRPLSLDTPVPSFTINGISKLCASPDLKLSWLVVHTGGTAPAEPPQPPGTPTPKPTQGYPEDTPLRQDDFLPLDQILQRLETANDVYLNCSSLSQALLPGLLAQVHQDGGITHRIVRLLQQNRETLLTTPGIDSLLPHQPQGGIHCILAVPACQGDDEGLALDILSTLGILVHPGYLYGIDDYPALVITLLKDPAVFKPAIESLVSYLRTLGDANK</sequence>
<accession>A0A098QV64</accession>
<dbReference type="CDD" id="cd00609">
    <property type="entry name" value="AAT_like"/>
    <property type="match status" value="1"/>
</dbReference>
<protein>
    <recommendedName>
        <fullName evidence="2">Aminotransferase class I/classII large domain-containing protein</fullName>
    </recommendedName>
</protein>
<dbReference type="Pfam" id="PF00155">
    <property type="entry name" value="Aminotran_1_2"/>
    <property type="match status" value="1"/>
</dbReference>
<dbReference type="InterPro" id="IPR015424">
    <property type="entry name" value="PyrdxlP-dep_Trfase"/>
</dbReference>
<dbReference type="EMBL" id="JNUP01000065">
    <property type="protein sequence ID" value="KGE71624.1"/>
    <property type="molecule type" value="Genomic_DNA"/>
</dbReference>
<gene>
    <name evidence="3" type="ORF">DC28_10150</name>
</gene>
<dbReference type="PANTHER" id="PTHR45744">
    <property type="entry name" value="TYROSINE AMINOTRANSFERASE"/>
    <property type="match status" value="1"/>
</dbReference>
<dbReference type="InterPro" id="IPR015421">
    <property type="entry name" value="PyrdxlP-dep_Trfase_major"/>
</dbReference>
<name>A0A098QV64_9SPIO</name>
<evidence type="ECO:0000256" key="1">
    <source>
        <dbReference type="SAM" id="MobiDB-lite"/>
    </source>
</evidence>
<dbReference type="GO" id="GO:0030170">
    <property type="term" value="F:pyridoxal phosphate binding"/>
    <property type="evidence" value="ECO:0007669"/>
    <property type="project" value="InterPro"/>
</dbReference>
<feature type="compositionally biased region" description="Pro residues" evidence="1">
    <location>
        <begin position="209"/>
        <end position="225"/>
    </location>
</feature>
<feature type="region of interest" description="Disordered" evidence="1">
    <location>
        <begin position="262"/>
        <end position="289"/>
    </location>
</feature>
<evidence type="ECO:0000259" key="2">
    <source>
        <dbReference type="Pfam" id="PF00155"/>
    </source>
</evidence>
<proteinExistence type="predicted"/>
<reference evidence="3 4" key="1">
    <citation type="submission" date="2014-05" db="EMBL/GenBank/DDBJ databases">
        <title>De novo Genome Sequence of Spirocheata sp.</title>
        <authorList>
            <person name="Shivani Y."/>
            <person name="Subhash Y."/>
            <person name="Tushar L."/>
            <person name="Sasikala C."/>
            <person name="Ramana C.V."/>
        </authorList>
    </citation>
    <scope>NUCLEOTIDE SEQUENCE [LARGE SCALE GENOMIC DNA]</scope>
    <source>
        <strain evidence="3 4">JC230</strain>
    </source>
</reference>
<keyword evidence="4" id="KW-1185">Reference proteome</keyword>
<dbReference type="Gene3D" id="3.40.640.10">
    <property type="entry name" value="Type I PLP-dependent aspartate aminotransferase-like (Major domain)"/>
    <property type="match status" value="2"/>
</dbReference>
<dbReference type="PANTHER" id="PTHR45744:SF2">
    <property type="entry name" value="TYROSINE AMINOTRANSFERASE"/>
    <property type="match status" value="1"/>
</dbReference>
<dbReference type="OrthoDB" id="9802328at2"/>
<comment type="caution">
    <text evidence="3">The sequence shown here is derived from an EMBL/GenBank/DDBJ whole genome shotgun (WGS) entry which is preliminary data.</text>
</comment>